<feature type="transmembrane region" description="Helical" evidence="1">
    <location>
        <begin position="39"/>
        <end position="56"/>
    </location>
</feature>
<keyword evidence="1" id="KW-0472">Membrane</keyword>
<evidence type="ECO:0000313" key="2">
    <source>
        <dbReference type="EMBL" id="CAD8169096.1"/>
    </source>
</evidence>
<reference evidence="2" key="1">
    <citation type="submission" date="2021-01" db="EMBL/GenBank/DDBJ databases">
        <authorList>
            <consortium name="Genoscope - CEA"/>
            <person name="William W."/>
        </authorList>
    </citation>
    <scope>NUCLEOTIDE SEQUENCE</scope>
</reference>
<comment type="caution">
    <text evidence="2">The sequence shown here is derived from an EMBL/GenBank/DDBJ whole genome shotgun (WGS) entry which is preliminary data.</text>
</comment>
<dbReference type="EMBL" id="CAJJDP010000053">
    <property type="protein sequence ID" value="CAD8169096.1"/>
    <property type="molecule type" value="Genomic_DNA"/>
</dbReference>
<keyword evidence="1" id="KW-1133">Transmembrane helix</keyword>
<protein>
    <submittedName>
        <fullName evidence="2">Uncharacterized protein</fullName>
    </submittedName>
</protein>
<accession>A0A8S1V2W8</accession>
<keyword evidence="1" id="KW-0812">Transmembrane</keyword>
<gene>
    <name evidence="2" type="ORF">POCTA_138.1.T0530034</name>
</gene>
<dbReference type="Proteomes" id="UP000683925">
    <property type="component" value="Unassembled WGS sequence"/>
</dbReference>
<proteinExistence type="predicted"/>
<evidence type="ECO:0000313" key="3">
    <source>
        <dbReference type="Proteomes" id="UP000683925"/>
    </source>
</evidence>
<sequence>MVMIIRYASERNHAQRFKIRKYFIQIIKLFNLSKQQHNYSVVVAYFGLAKFIHLFLQLGFRDIMWNTSIVA</sequence>
<evidence type="ECO:0000256" key="1">
    <source>
        <dbReference type="SAM" id="Phobius"/>
    </source>
</evidence>
<organism evidence="2 3">
    <name type="scientific">Paramecium octaurelia</name>
    <dbReference type="NCBI Taxonomy" id="43137"/>
    <lineage>
        <taxon>Eukaryota</taxon>
        <taxon>Sar</taxon>
        <taxon>Alveolata</taxon>
        <taxon>Ciliophora</taxon>
        <taxon>Intramacronucleata</taxon>
        <taxon>Oligohymenophorea</taxon>
        <taxon>Peniculida</taxon>
        <taxon>Parameciidae</taxon>
        <taxon>Paramecium</taxon>
    </lineage>
</organism>
<name>A0A8S1V2W8_PAROT</name>
<dbReference type="AlphaFoldDB" id="A0A8S1V2W8"/>
<keyword evidence="3" id="KW-1185">Reference proteome</keyword>